<protein>
    <submittedName>
        <fullName evidence="2">Uncharacterized protein</fullName>
    </submittedName>
</protein>
<keyword evidence="3" id="KW-1185">Reference proteome</keyword>
<name>A0ABR0SHS2_9HYPO</name>
<evidence type="ECO:0000313" key="3">
    <source>
        <dbReference type="Proteomes" id="UP001338125"/>
    </source>
</evidence>
<evidence type="ECO:0000313" key="2">
    <source>
        <dbReference type="EMBL" id="KAK5991708.1"/>
    </source>
</evidence>
<organism evidence="2 3">
    <name type="scientific">Cladobotryum mycophilum</name>
    <dbReference type="NCBI Taxonomy" id="491253"/>
    <lineage>
        <taxon>Eukaryota</taxon>
        <taxon>Fungi</taxon>
        <taxon>Dikarya</taxon>
        <taxon>Ascomycota</taxon>
        <taxon>Pezizomycotina</taxon>
        <taxon>Sordariomycetes</taxon>
        <taxon>Hypocreomycetidae</taxon>
        <taxon>Hypocreales</taxon>
        <taxon>Hypocreaceae</taxon>
        <taxon>Cladobotryum</taxon>
    </lineage>
</organism>
<feature type="region of interest" description="Disordered" evidence="1">
    <location>
        <begin position="1"/>
        <end position="21"/>
    </location>
</feature>
<proteinExistence type="predicted"/>
<reference evidence="2 3" key="1">
    <citation type="submission" date="2024-01" db="EMBL/GenBank/DDBJ databases">
        <title>Complete genome of Cladobotryum mycophilum ATHUM6906.</title>
        <authorList>
            <person name="Christinaki A.C."/>
            <person name="Myridakis A.I."/>
            <person name="Kouvelis V.N."/>
        </authorList>
    </citation>
    <scope>NUCLEOTIDE SEQUENCE [LARGE SCALE GENOMIC DNA]</scope>
    <source>
        <strain evidence="2 3">ATHUM6906</strain>
    </source>
</reference>
<evidence type="ECO:0000256" key="1">
    <source>
        <dbReference type="SAM" id="MobiDB-lite"/>
    </source>
</evidence>
<gene>
    <name evidence="2" type="ORF">PT974_07741</name>
</gene>
<comment type="caution">
    <text evidence="2">The sequence shown here is derived from an EMBL/GenBank/DDBJ whole genome shotgun (WGS) entry which is preliminary data.</text>
</comment>
<dbReference type="Proteomes" id="UP001338125">
    <property type="component" value="Unassembled WGS sequence"/>
</dbReference>
<dbReference type="EMBL" id="JAVFKD010000013">
    <property type="protein sequence ID" value="KAK5991708.1"/>
    <property type="molecule type" value="Genomic_DNA"/>
</dbReference>
<accession>A0ABR0SHS2</accession>
<sequence length="149" mass="16797">MSKQLRIERAKARRAEKEKPRPVSPIVAAWKVAAENLEFGIGEAERRIPVLLDPNGPVSTPEELQELIGPLTNSTITYTTITRSSIQQQYRPNELGPNEGKEVAICDINGEEEDRLDKVTNTDHFALYVLFEGQVRFATRILSIKPKQN</sequence>